<evidence type="ECO:0000313" key="2">
    <source>
        <dbReference type="EMBL" id="KAL3767155.1"/>
    </source>
</evidence>
<evidence type="ECO:0000313" key="3">
    <source>
        <dbReference type="Proteomes" id="UP001530315"/>
    </source>
</evidence>
<proteinExistence type="predicted"/>
<dbReference type="Gene3D" id="3.40.50.300">
    <property type="entry name" value="P-loop containing nucleotide triphosphate hydrolases"/>
    <property type="match status" value="1"/>
</dbReference>
<organism evidence="2 3">
    <name type="scientific">Stephanodiscus triporus</name>
    <dbReference type="NCBI Taxonomy" id="2934178"/>
    <lineage>
        <taxon>Eukaryota</taxon>
        <taxon>Sar</taxon>
        <taxon>Stramenopiles</taxon>
        <taxon>Ochrophyta</taxon>
        <taxon>Bacillariophyta</taxon>
        <taxon>Coscinodiscophyceae</taxon>
        <taxon>Thalassiosirophycidae</taxon>
        <taxon>Stephanodiscales</taxon>
        <taxon>Stephanodiscaceae</taxon>
        <taxon>Stephanodiscus</taxon>
    </lineage>
</organism>
<sequence length="413" mass="47330">MLLHRNMATPPDDQGQRSSPASPSTIDAAVRRNRKPPAIVLLRCFRKTNVVFLLSATSITFYVRAAYNLVNTIRENQGKTPGFIVLGMHRSGTSMLSGLLVEGFGYDMGEDIMKPSFDNEKGFYERNDVVDQNDVFLTAQKIGWNSNNIASFDPEKALEHKLKRKIKFKEGKKALNFFNKLKILPYLQKDPRMCITLPTWLQLLDEEPAILFTYRHPLEVALSLKSRGEEMTRIKIEKEGNKTMMPKSVNLDEIKLEKGLLLWISYNVRALQYSRGLCRVFTSNEAVYYDPAKEVQRIKDELTTKCNVIPPPTVEIPIEVVNTFVDPKLQHNKKGTEKDKDTHKILKDFGNGCVALDFDSDYEDKSVNRRAEVEMYLMAMKVFCDMENGQAYKDDYEWPDLAQLQRPPKVTSP</sequence>
<dbReference type="Proteomes" id="UP001530315">
    <property type="component" value="Unassembled WGS sequence"/>
</dbReference>
<accession>A0ABD3MT88</accession>
<dbReference type="EMBL" id="JALLAZ020001712">
    <property type="protein sequence ID" value="KAL3767155.1"/>
    <property type="molecule type" value="Genomic_DNA"/>
</dbReference>
<feature type="compositionally biased region" description="Polar residues" evidence="1">
    <location>
        <begin position="16"/>
        <end position="25"/>
    </location>
</feature>
<evidence type="ECO:0008006" key="4">
    <source>
        <dbReference type="Google" id="ProtNLM"/>
    </source>
</evidence>
<dbReference type="InterPro" id="IPR027417">
    <property type="entry name" value="P-loop_NTPase"/>
</dbReference>
<reference evidence="2 3" key="1">
    <citation type="submission" date="2024-10" db="EMBL/GenBank/DDBJ databases">
        <title>Updated reference genomes for cyclostephanoid diatoms.</title>
        <authorList>
            <person name="Roberts W.R."/>
            <person name="Alverson A.J."/>
        </authorList>
    </citation>
    <scope>NUCLEOTIDE SEQUENCE [LARGE SCALE GENOMIC DNA]</scope>
    <source>
        <strain evidence="2 3">AJA276-08</strain>
    </source>
</reference>
<keyword evidence="3" id="KW-1185">Reference proteome</keyword>
<gene>
    <name evidence="2" type="ORF">ACHAW5_003174</name>
</gene>
<name>A0ABD3MT88_9STRA</name>
<feature type="region of interest" description="Disordered" evidence="1">
    <location>
        <begin position="1"/>
        <end position="26"/>
    </location>
</feature>
<evidence type="ECO:0000256" key="1">
    <source>
        <dbReference type="SAM" id="MobiDB-lite"/>
    </source>
</evidence>
<dbReference type="AlphaFoldDB" id="A0ABD3MT88"/>
<comment type="caution">
    <text evidence="2">The sequence shown here is derived from an EMBL/GenBank/DDBJ whole genome shotgun (WGS) entry which is preliminary data.</text>
</comment>
<dbReference type="SUPFAM" id="SSF52540">
    <property type="entry name" value="P-loop containing nucleoside triphosphate hydrolases"/>
    <property type="match status" value="1"/>
</dbReference>
<protein>
    <recommendedName>
        <fullName evidence="4">Protein-tyrosine sulfotransferase</fullName>
    </recommendedName>
</protein>